<comment type="caution">
    <text evidence="2">The sequence shown here is derived from an EMBL/GenBank/DDBJ whole genome shotgun (WGS) entry which is preliminary data.</text>
</comment>
<dbReference type="SUPFAM" id="SSF48452">
    <property type="entry name" value="TPR-like"/>
    <property type="match status" value="2"/>
</dbReference>
<dbReference type="EMBL" id="ARYL01000030">
    <property type="protein sequence ID" value="KDA01351.1"/>
    <property type="molecule type" value="Genomic_DNA"/>
</dbReference>
<evidence type="ECO:0008006" key="4">
    <source>
        <dbReference type="Google" id="ProtNLM"/>
    </source>
</evidence>
<reference evidence="2 3" key="1">
    <citation type="journal article" date="2014" name="Antonie Van Leeuwenhoek">
        <title>Hyphomonas beringensis sp. nov. and Hyphomonas chukchiensis sp. nov., isolated from surface seawater of the Bering Sea and Chukchi Sea.</title>
        <authorList>
            <person name="Li C."/>
            <person name="Lai Q."/>
            <person name="Li G."/>
            <person name="Dong C."/>
            <person name="Wang J."/>
            <person name="Liao Y."/>
            <person name="Shao Z."/>
        </authorList>
    </citation>
    <scope>NUCLEOTIDE SEQUENCE [LARGE SCALE GENOMIC DNA]</scope>
    <source>
        <strain evidence="2 3">SCH89</strain>
    </source>
</reference>
<dbReference type="Gene3D" id="1.25.40.10">
    <property type="entry name" value="Tetratricopeptide repeat domain"/>
    <property type="match status" value="2"/>
</dbReference>
<evidence type="ECO:0000256" key="1">
    <source>
        <dbReference type="SAM" id="SignalP"/>
    </source>
</evidence>
<accession>A0A059G3H0</accession>
<dbReference type="AlphaFoldDB" id="A0A059G3H0"/>
<dbReference type="eggNOG" id="COG0457">
    <property type="taxonomic scope" value="Bacteria"/>
</dbReference>
<dbReference type="PATRIC" id="fig|1280953.3.peg.3188"/>
<evidence type="ECO:0000313" key="2">
    <source>
        <dbReference type="EMBL" id="KDA01351.1"/>
    </source>
</evidence>
<proteinExistence type="predicted"/>
<evidence type="ECO:0000313" key="3">
    <source>
        <dbReference type="Proteomes" id="UP000024942"/>
    </source>
</evidence>
<dbReference type="InterPro" id="IPR011990">
    <property type="entry name" value="TPR-like_helical_dom_sf"/>
</dbReference>
<name>A0A059G3H0_9PROT</name>
<keyword evidence="3" id="KW-1185">Reference proteome</keyword>
<dbReference type="STRING" id="1280953.HOC_15887"/>
<sequence>MGIRATLKGAVLVGFMATMGAGAAMAQSCTETEFSSKTGQTYLEAEQAAMVKKDFNTAISKLNSLRSTELNCYEEGAVIKLSAYIKIENGDRAGAVQDLLTALNKGYIPAADAAQTYYNIAQIYLQEEDLGKALEYMTKWQQAGGKPDRTQKWQLAVLNQRADKFKEAVRWAEEVRADDGNNYKQEVYDLLLYLYNETGQKAKLAEVLEVLVERNPNERKYWDAIAGNYFADNEERKAFEVQKAMYLGGLLKTEDELMRVVNFYNRFNAPYHAARVLEKEMNAGRISKNLDHLELLANLYQVAREHEKAIPVIKQAADAGGGGAMYERLGRSYADLQKWKDTEDALNKAISMGGIKDRGNAYVLIGQSRYERGDRAGARESFKTAGNNAGRSWIDFMNSEENTKRALVCFEVQSAWLNVENEAKICKRLAVLGEDNIPENCKTIKERLSEAEAKYNATPECKGQAT</sequence>
<organism evidence="2 3">
    <name type="scientific">Hyphomonas oceanitis SCH89</name>
    <dbReference type="NCBI Taxonomy" id="1280953"/>
    <lineage>
        <taxon>Bacteria</taxon>
        <taxon>Pseudomonadati</taxon>
        <taxon>Pseudomonadota</taxon>
        <taxon>Alphaproteobacteria</taxon>
        <taxon>Hyphomonadales</taxon>
        <taxon>Hyphomonadaceae</taxon>
        <taxon>Hyphomonas</taxon>
    </lineage>
</organism>
<protein>
    <recommendedName>
        <fullName evidence="4">Lipoprotein</fullName>
    </recommendedName>
</protein>
<keyword evidence="1" id="KW-0732">Signal</keyword>
<dbReference type="Proteomes" id="UP000024942">
    <property type="component" value="Unassembled WGS sequence"/>
</dbReference>
<feature type="signal peptide" evidence="1">
    <location>
        <begin position="1"/>
        <end position="26"/>
    </location>
</feature>
<dbReference type="PROSITE" id="PS51257">
    <property type="entry name" value="PROKAR_LIPOPROTEIN"/>
    <property type="match status" value="1"/>
</dbReference>
<dbReference type="OrthoDB" id="8482207at2"/>
<gene>
    <name evidence="2" type="ORF">HOC_15887</name>
</gene>
<dbReference type="RefSeq" id="WP_035540398.1">
    <property type="nucleotide sequence ID" value="NZ_ARYL01000030.1"/>
</dbReference>
<feature type="chain" id="PRO_5001573191" description="Lipoprotein" evidence="1">
    <location>
        <begin position="27"/>
        <end position="466"/>
    </location>
</feature>